<dbReference type="GO" id="GO:0016740">
    <property type="term" value="F:transferase activity"/>
    <property type="evidence" value="ECO:0007669"/>
    <property type="project" value="UniProtKB-KW"/>
</dbReference>
<name>A0ABN5H0K2_9FIRM</name>
<dbReference type="PANTHER" id="PTHR48090:SF7">
    <property type="entry name" value="RFBJ PROTEIN"/>
    <property type="match status" value="1"/>
</dbReference>
<dbReference type="InterPro" id="IPR050256">
    <property type="entry name" value="Glycosyltransferase_2"/>
</dbReference>
<keyword evidence="2" id="KW-0808">Transferase</keyword>
<dbReference type="Gene3D" id="3.90.550.10">
    <property type="entry name" value="Spore Coat Polysaccharide Biosynthesis Protein SpsA, Chain A"/>
    <property type="match status" value="1"/>
</dbReference>
<accession>A0ABN5H0K2</accession>
<organism evidence="2 3">
    <name type="scientific">Sulfobacillus thermotolerans</name>
    <dbReference type="NCBI Taxonomy" id="338644"/>
    <lineage>
        <taxon>Bacteria</taxon>
        <taxon>Bacillati</taxon>
        <taxon>Bacillota</taxon>
        <taxon>Clostridia</taxon>
        <taxon>Eubacteriales</taxon>
        <taxon>Clostridiales Family XVII. Incertae Sedis</taxon>
        <taxon>Sulfobacillus</taxon>
    </lineage>
</organism>
<dbReference type="InterPro" id="IPR001173">
    <property type="entry name" value="Glyco_trans_2-like"/>
</dbReference>
<gene>
    <name evidence="2" type="ORF">BXT84_09995</name>
</gene>
<dbReference type="CDD" id="cd04179">
    <property type="entry name" value="DPM_DPG-synthase_like"/>
    <property type="match status" value="1"/>
</dbReference>
<dbReference type="Pfam" id="PF00535">
    <property type="entry name" value="Glycos_transf_2"/>
    <property type="match status" value="1"/>
</dbReference>
<evidence type="ECO:0000313" key="2">
    <source>
        <dbReference type="EMBL" id="AUW94237.1"/>
    </source>
</evidence>
<protein>
    <submittedName>
        <fullName evidence="2">Glycosyl transferase family 2</fullName>
    </submittedName>
</protein>
<dbReference type="SUPFAM" id="SSF53448">
    <property type="entry name" value="Nucleotide-diphospho-sugar transferases"/>
    <property type="match status" value="1"/>
</dbReference>
<reference evidence="2 3" key="1">
    <citation type="journal article" date="2019" name="Sci. Rep.">
        <title>Sulfobacillus thermotolerans: new insights into resistance and metabolic capacities of acidophilic chemolithotrophs.</title>
        <authorList>
            <person name="Panyushkina A.E."/>
            <person name="Babenko V.V."/>
            <person name="Nikitina A.S."/>
            <person name="Selezneva O.V."/>
            <person name="Tsaplina I.A."/>
            <person name="Letarova M.A."/>
            <person name="Kostryukova E.S."/>
            <person name="Letarov A.V."/>
        </authorList>
    </citation>
    <scope>NUCLEOTIDE SEQUENCE [LARGE SCALE GENOMIC DNA]</scope>
    <source>
        <strain evidence="2 3">Kr1</strain>
    </source>
</reference>
<dbReference type="InterPro" id="IPR029044">
    <property type="entry name" value="Nucleotide-diphossugar_trans"/>
</dbReference>
<proteinExistence type="predicted"/>
<sequence length="269" mass="30498">MLNGKRIAVVMPAYNAETTLHRTVQEIDRTIIDDILLVDDNSRDGTVTEATRLGLPVIRHTTNKGYGGNQKTCYRAALDRGADVVIMLHPDYQYTPQLLVAMAGMIAYGTYDFVLASRILGKGALKGGMPRYKYVFNRLLTLIENILLGLKLSEYHTGYRAFSRQVLETLPLDRNSDDFVFDNQMIAQAHMAGFRIGEISCPTRYEAESSSINLQRSIIYGFGVIKTALEFRVHTWNIWHYSFLNIQMKELELSMSHSADNSISETRLF</sequence>
<keyword evidence="3" id="KW-1185">Reference proteome</keyword>
<evidence type="ECO:0000259" key="1">
    <source>
        <dbReference type="Pfam" id="PF00535"/>
    </source>
</evidence>
<dbReference type="EMBL" id="CP019454">
    <property type="protein sequence ID" value="AUW94237.1"/>
    <property type="molecule type" value="Genomic_DNA"/>
</dbReference>
<evidence type="ECO:0000313" key="3">
    <source>
        <dbReference type="Proteomes" id="UP000325292"/>
    </source>
</evidence>
<dbReference type="PANTHER" id="PTHR48090">
    <property type="entry name" value="UNDECAPRENYL-PHOSPHATE 4-DEOXY-4-FORMAMIDO-L-ARABINOSE TRANSFERASE-RELATED"/>
    <property type="match status" value="1"/>
</dbReference>
<dbReference type="Proteomes" id="UP000325292">
    <property type="component" value="Chromosome"/>
</dbReference>
<feature type="domain" description="Glycosyltransferase 2-like" evidence="1">
    <location>
        <begin position="9"/>
        <end position="169"/>
    </location>
</feature>